<comment type="caution">
    <text evidence="2">The sequence shown here is derived from an EMBL/GenBank/DDBJ whole genome shotgun (WGS) entry which is preliminary data.</text>
</comment>
<keyword evidence="3" id="KW-1185">Reference proteome</keyword>
<evidence type="ECO:0000256" key="1">
    <source>
        <dbReference type="SAM" id="MobiDB-lite"/>
    </source>
</evidence>
<evidence type="ECO:0000313" key="2">
    <source>
        <dbReference type="EMBL" id="GBN14500.1"/>
    </source>
</evidence>
<evidence type="ECO:0000313" key="3">
    <source>
        <dbReference type="Proteomes" id="UP000499080"/>
    </source>
</evidence>
<reference evidence="2 3" key="1">
    <citation type="journal article" date="2019" name="Sci. Rep.">
        <title>Orb-weaving spider Araneus ventricosus genome elucidates the spidroin gene catalogue.</title>
        <authorList>
            <person name="Kono N."/>
            <person name="Nakamura H."/>
            <person name="Ohtoshi R."/>
            <person name="Moran D.A.P."/>
            <person name="Shinohara A."/>
            <person name="Yoshida Y."/>
            <person name="Fujiwara M."/>
            <person name="Mori M."/>
            <person name="Tomita M."/>
            <person name="Arakawa K."/>
        </authorList>
    </citation>
    <scope>NUCLEOTIDE SEQUENCE [LARGE SCALE GENOMIC DNA]</scope>
</reference>
<gene>
    <name evidence="2" type="ORF">AVEN_39814_1</name>
</gene>
<feature type="compositionally biased region" description="Polar residues" evidence="1">
    <location>
        <begin position="7"/>
        <end position="18"/>
    </location>
</feature>
<feature type="region of interest" description="Disordered" evidence="1">
    <location>
        <begin position="1"/>
        <end position="28"/>
    </location>
</feature>
<dbReference type="EMBL" id="BGPR01005908">
    <property type="protein sequence ID" value="GBN14500.1"/>
    <property type="molecule type" value="Genomic_DNA"/>
</dbReference>
<sequence>MMRTTHEQTPPLQTSAPHQQKDDWPPQYDFTCNKQVPNTSNLSWNRVSNVEPFSPESDTLPVGHRDRWIWAFKIPGSHPGGPGSIPGVRSFLCPSNRLGCPNGIRHRGMGRRSVHENAGLFYPMG</sequence>
<protein>
    <submittedName>
        <fullName evidence="2">Uncharacterized protein</fullName>
    </submittedName>
</protein>
<dbReference type="AlphaFoldDB" id="A0A4Y2LK23"/>
<dbReference type="Proteomes" id="UP000499080">
    <property type="component" value="Unassembled WGS sequence"/>
</dbReference>
<accession>A0A4Y2LK23</accession>
<proteinExistence type="predicted"/>
<organism evidence="2 3">
    <name type="scientific">Araneus ventricosus</name>
    <name type="common">Orbweaver spider</name>
    <name type="synonym">Epeira ventricosa</name>
    <dbReference type="NCBI Taxonomy" id="182803"/>
    <lineage>
        <taxon>Eukaryota</taxon>
        <taxon>Metazoa</taxon>
        <taxon>Ecdysozoa</taxon>
        <taxon>Arthropoda</taxon>
        <taxon>Chelicerata</taxon>
        <taxon>Arachnida</taxon>
        <taxon>Araneae</taxon>
        <taxon>Araneomorphae</taxon>
        <taxon>Entelegynae</taxon>
        <taxon>Araneoidea</taxon>
        <taxon>Araneidae</taxon>
        <taxon>Araneus</taxon>
    </lineage>
</organism>
<name>A0A4Y2LK23_ARAVE</name>